<dbReference type="AlphaFoldDB" id="A0A084VFN4"/>
<dbReference type="EMBL" id="ATLV01012450">
    <property type="status" value="NOT_ANNOTATED_CDS"/>
    <property type="molecule type" value="Genomic_DNA"/>
</dbReference>
<evidence type="ECO:0000256" key="1">
    <source>
        <dbReference type="SAM" id="MobiDB-lite"/>
    </source>
</evidence>
<evidence type="ECO:0000313" key="3">
    <source>
        <dbReference type="EnsemblMetazoa" id="ASIC003937-PA"/>
    </source>
</evidence>
<organism evidence="2">
    <name type="scientific">Anopheles sinensis</name>
    <name type="common">Mosquito</name>
    <dbReference type="NCBI Taxonomy" id="74873"/>
    <lineage>
        <taxon>Eukaryota</taxon>
        <taxon>Metazoa</taxon>
        <taxon>Ecdysozoa</taxon>
        <taxon>Arthropoda</taxon>
        <taxon>Hexapoda</taxon>
        <taxon>Insecta</taxon>
        <taxon>Pterygota</taxon>
        <taxon>Neoptera</taxon>
        <taxon>Endopterygota</taxon>
        <taxon>Diptera</taxon>
        <taxon>Nematocera</taxon>
        <taxon>Culicoidea</taxon>
        <taxon>Culicidae</taxon>
        <taxon>Anophelinae</taxon>
        <taxon>Anopheles</taxon>
    </lineage>
</organism>
<dbReference type="Proteomes" id="UP000030765">
    <property type="component" value="Unassembled WGS sequence"/>
</dbReference>
<reference evidence="2 4" key="1">
    <citation type="journal article" date="2014" name="BMC Genomics">
        <title>Genome sequence of Anopheles sinensis provides insight into genetics basis of mosquito competence for malaria parasites.</title>
        <authorList>
            <person name="Zhou D."/>
            <person name="Zhang D."/>
            <person name="Ding G."/>
            <person name="Shi L."/>
            <person name="Hou Q."/>
            <person name="Ye Y."/>
            <person name="Xu Y."/>
            <person name="Zhou H."/>
            <person name="Xiong C."/>
            <person name="Li S."/>
            <person name="Yu J."/>
            <person name="Hong S."/>
            <person name="Yu X."/>
            <person name="Zou P."/>
            <person name="Chen C."/>
            <person name="Chang X."/>
            <person name="Wang W."/>
            <person name="Lv Y."/>
            <person name="Sun Y."/>
            <person name="Ma L."/>
            <person name="Shen B."/>
            <person name="Zhu C."/>
        </authorList>
    </citation>
    <scope>NUCLEOTIDE SEQUENCE [LARGE SCALE GENOMIC DNA]</scope>
</reference>
<dbReference type="VEuPathDB" id="VectorBase:ASIC003937"/>
<feature type="compositionally biased region" description="Acidic residues" evidence="1">
    <location>
        <begin position="71"/>
        <end position="81"/>
    </location>
</feature>
<evidence type="ECO:0000313" key="4">
    <source>
        <dbReference type="Proteomes" id="UP000030765"/>
    </source>
</evidence>
<reference evidence="3" key="2">
    <citation type="submission" date="2020-05" db="UniProtKB">
        <authorList>
            <consortium name="EnsemblMetazoa"/>
        </authorList>
    </citation>
    <scope>IDENTIFICATION</scope>
</reference>
<gene>
    <name evidence="2" type="ORF">ZHAS_00003937</name>
</gene>
<feature type="compositionally biased region" description="Gly residues" evidence="1">
    <location>
        <begin position="40"/>
        <end position="52"/>
    </location>
</feature>
<feature type="compositionally biased region" description="Polar residues" evidence="1">
    <location>
        <begin position="60"/>
        <end position="70"/>
    </location>
</feature>
<protein>
    <submittedName>
        <fullName evidence="2 3">Uncharacterized protein</fullName>
    </submittedName>
</protein>
<feature type="region of interest" description="Disordered" evidence="1">
    <location>
        <begin position="34"/>
        <end position="81"/>
    </location>
</feature>
<name>A0A084VFN4_ANOSI</name>
<keyword evidence="4" id="KW-1185">Reference proteome</keyword>
<evidence type="ECO:0000313" key="2">
    <source>
        <dbReference type="EMBL" id="KFB36778.1"/>
    </source>
</evidence>
<accession>A0A084VFN4</accession>
<proteinExistence type="predicted"/>
<dbReference type="EnsemblMetazoa" id="ASIC003937-RA">
    <property type="protein sequence ID" value="ASIC003937-PA"/>
    <property type="gene ID" value="ASIC003937"/>
</dbReference>
<dbReference type="EMBL" id="KE524793">
    <property type="protein sequence ID" value="KFB36778.1"/>
    <property type="molecule type" value="Genomic_DNA"/>
</dbReference>
<sequence>MISQPDNIICKHMKKISKIIKRNIEHHQHRLLSTSLHGSNGSGGGGGGGGGSSNMNGGSHRTTGSSANVQEDTDSDEDDLERETLVAKQILHSPDTSIGARYSQYLHGVGSIAIDALSIVPSGATGWKLKWGDATVERNLFGPEMGWLCGNVMKR</sequence>